<proteinExistence type="predicted"/>
<reference evidence="1" key="1">
    <citation type="submission" date="2021-05" db="EMBL/GenBank/DDBJ databases">
        <authorList>
            <person name="Scholz U."/>
            <person name="Mascher M."/>
            <person name="Fiebig A."/>
        </authorList>
    </citation>
    <scope>NUCLEOTIDE SEQUENCE [LARGE SCALE GENOMIC DNA]</scope>
</reference>
<sequence>MGESITAADRPAALACSAQELTCGDAASTATGSLTTTLLSPSPYLSSPLDSNKRRRSTTPRAHCQTRTLDSSAMAMAALLLLLPLFFLGAVLVLHAARTRRVGEKAGLKPYPLLGHLPQFLANRHRIMDWMTEVLASQPTCTLVFRRPGGVRGIITANPANVEHILRAGFDNFPKGPRFASLLHDFLGRGIFNADGEAWRSQRKAASYEFNTRSLRVFVAQSVHRELHGRLIPLLRRAVSSGQPIDIQDTLERYAFDNICRVAFDHDPGQLPDGDEDGDGASPEAESAAIEKSRFADAFRDAANLSAGRFRYAVPGFWKIKKAFSLGSERRLRESIAIVHGYADRIIRSRREEMSMGCEKHDLLSRFMASQSDNYTETALRDVVISFLLAGRETTSSALTWFFWLLSSRPEVERRIRDEVAAVRARRAQGDLDNAGFDLDELREMHYVHAAITESMRLYPPVPVNFQQAKAADVLPDGTAVGPGWFVAYNSYTTGRMESVWGKDAGEYMPERWLDAAEGTFRPESPFRYMAFHAGPRICLGKEMAYIQMKSIVACVLEEFKLEVDGGYRPRQVASLTLRMADGLPVKVKARGN</sequence>
<evidence type="ECO:0000313" key="2">
    <source>
        <dbReference type="Proteomes" id="UP001732700"/>
    </source>
</evidence>
<dbReference type="Proteomes" id="UP001732700">
    <property type="component" value="Chromosome 1D"/>
</dbReference>
<accession>A0ACD5TW83</accession>
<name>A0ACD5TW83_AVESA</name>
<organism evidence="1 2">
    <name type="scientific">Avena sativa</name>
    <name type="common">Oat</name>
    <dbReference type="NCBI Taxonomy" id="4498"/>
    <lineage>
        <taxon>Eukaryota</taxon>
        <taxon>Viridiplantae</taxon>
        <taxon>Streptophyta</taxon>
        <taxon>Embryophyta</taxon>
        <taxon>Tracheophyta</taxon>
        <taxon>Spermatophyta</taxon>
        <taxon>Magnoliopsida</taxon>
        <taxon>Liliopsida</taxon>
        <taxon>Poales</taxon>
        <taxon>Poaceae</taxon>
        <taxon>BOP clade</taxon>
        <taxon>Pooideae</taxon>
        <taxon>Poodae</taxon>
        <taxon>Poeae</taxon>
        <taxon>Poeae Chloroplast Group 1 (Aveneae type)</taxon>
        <taxon>Aveninae</taxon>
        <taxon>Avena</taxon>
    </lineage>
</organism>
<evidence type="ECO:0000313" key="1">
    <source>
        <dbReference type="EnsemblPlants" id="AVESA.00010b.r2.1DG0134900.1.CDS.1"/>
    </source>
</evidence>
<protein>
    <submittedName>
        <fullName evidence="1">Uncharacterized protein</fullName>
    </submittedName>
</protein>
<keyword evidence="2" id="KW-1185">Reference proteome</keyword>
<dbReference type="EnsemblPlants" id="AVESA.00010b.r2.1DG0134900.1">
    <property type="protein sequence ID" value="AVESA.00010b.r2.1DG0134900.1.CDS.1"/>
    <property type="gene ID" value="AVESA.00010b.r2.1DG0134900"/>
</dbReference>
<reference evidence="1" key="2">
    <citation type="submission" date="2025-09" db="UniProtKB">
        <authorList>
            <consortium name="EnsemblPlants"/>
        </authorList>
    </citation>
    <scope>IDENTIFICATION</scope>
</reference>